<dbReference type="PANTHER" id="PTHR34406:SF1">
    <property type="entry name" value="PROTEIN YCEI"/>
    <property type="match status" value="1"/>
</dbReference>
<dbReference type="PANTHER" id="PTHR34406">
    <property type="entry name" value="PROTEIN YCEI"/>
    <property type="match status" value="1"/>
</dbReference>
<name>A0A4Q1C6M6_9BACT</name>
<reference evidence="2 3" key="1">
    <citation type="submission" date="2019-01" db="EMBL/GenBank/DDBJ databases">
        <title>Lacunisphaera sp. strain TWA-58.</title>
        <authorList>
            <person name="Chen W.-M."/>
        </authorList>
    </citation>
    <scope>NUCLEOTIDE SEQUENCE [LARGE SCALE GENOMIC DNA]</scope>
    <source>
        <strain evidence="2 3">TWA-58</strain>
    </source>
</reference>
<dbReference type="SUPFAM" id="SSF101874">
    <property type="entry name" value="YceI-like"/>
    <property type="match status" value="1"/>
</dbReference>
<keyword evidence="3" id="KW-1185">Reference proteome</keyword>
<sequence>MAVAIIGEPLVGGLAGTAHGGRGAHQTARLRSEGRAPYCPPMRSIRTLALLLLLPLALVAAERPLKVDRTRSYVDVDVKATVDSFTARLDAYDLRATVDNKDRIKTAVLTFRFADLKTGKAERDTGMIAWLGGGDPTGRFELGILALTPSGQGQASGNLTFHGQTHLVEFPVNVVQAEGAHVITGEATIDHRNWGLKKYRKLGVLTVDPEVKIRFKFTGTPGEAAK</sequence>
<comment type="caution">
    <text evidence="2">The sequence shown here is derived from an EMBL/GenBank/DDBJ whole genome shotgun (WGS) entry which is preliminary data.</text>
</comment>
<evidence type="ECO:0000259" key="1">
    <source>
        <dbReference type="SMART" id="SM00867"/>
    </source>
</evidence>
<dbReference type="SMART" id="SM00867">
    <property type="entry name" value="YceI"/>
    <property type="match status" value="1"/>
</dbReference>
<dbReference type="EMBL" id="SDHX01000001">
    <property type="protein sequence ID" value="RXK54448.1"/>
    <property type="molecule type" value="Genomic_DNA"/>
</dbReference>
<organism evidence="2 3">
    <name type="scientific">Oleiharenicola lentus</name>
    <dbReference type="NCBI Taxonomy" id="2508720"/>
    <lineage>
        <taxon>Bacteria</taxon>
        <taxon>Pseudomonadati</taxon>
        <taxon>Verrucomicrobiota</taxon>
        <taxon>Opitutia</taxon>
        <taxon>Opitutales</taxon>
        <taxon>Opitutaceae</taxon>
        <taxon>Oleiharenicola</taxon>
    </lineage>
</organism>
<gene>
    <name evidence="2" type="ORF">ESB00_00685</name>
</gene>
<dbReference type="OrthoDB" id="194264at2"/>
<dbReference type="Gene3D" id="2.40.128.110">
    <property type="entry name" value="Lipid/polyisoprenoid-binding, YceI-like"/>
    <property type="match status" value="1"/>
</dbReference>
<proteinExistence type="predicted"/>
<dbReference type="Pfam" id="PF04264">
    <property type="entry name" value="YceI"/>
    <property type="match status" value="1"/>
</dbReference>
<dbReference type="InterPro" id="IPR036761">
    <property type="entry name" value="TTHA0802/YceI-like_sf"/>
</dbReference>
<dbReference type="AlphaFoldDB" id="A0A4Q1C6M6"/>
<protein>
    <submittedName>
        <fullName evidence="2">YceI family protein</fullName>
    </submittedName>
</protein>
<dbReference type="Proteomes" id="UP000290218">
    <property type="component" value="Unassembled WGS sequence"/>
</dbReference>
<dbReference type="InterPro" id="IPR007372">
    <property type="entry name" value="Lipid/polyisoprenoid-bd_YceI"/>
</dbReference>
<accession>A0A4Q1C6M6</accession>
<feature type="domain" description="Lipid/polyisoprenoid-binding YceI-like" evidence="1">
    <location>
        <begin position="64"/>
        <end position="220"/>
    </location>
</feature>
<evidence type="ECO:0000313" key="3">
    <source>
        <dbReference type="Proteomes" id="UP000290218"/>
    </source>
</evidence>
<evidence type="ECO:0000313" key="2">
    <source>
        <dbReference type="EMBL" id="RXK54448.1"/>
    </source>
</evidence>